<reference evidence="1 2" key="1">
    <citation type="submission" date="2009-01" db="EMBL/GenBank/DDBJ databases">
        <authorList>
            <person name="Fulton L."/>
            <person name="Clifton S."/>
            <person name="Chinwalla A.T."/>
            <person name="Mitreva M."/>
            <person name="Sodergren E."/>
            <person name="Weinstock G."/>
            <person name="Clifton S."/>
            <person name="Dooling D.J."/>
            <person name="Fulton B."/>
            <person name="Minx P."/>
            <person name="Pepin K.H."/>
            <person name="Johnson M."/>
            <person name="Bhonagiri V."/>
            <person name="Nash W.E."/>
            <person name="Mardis E.R."/>
            <person name="Wilson R.K."/>
        </authorList>
    </citation>
    <scope>NUCLEOTIDE SEQUENCE [LARGE SCALE GENOMIC DNA]</scope>
    <source>
        <strain evidence="1 2">NRL30031/H210</strain>
    </source>
</reference>
<dbReference type="EMBL" id="ACEN01000110">
    <property type="protein sequence ID" value="EEG32408.1"/>
    <property type="molecule type" value="Genomic_DNA"/>
</dbReference>
<evidence type="ECO:0000313" key="1">
    <source>
        <dbReference type="EMBL" id="EEG32408.1"/>
    </source>
</evidence>
<evidence type="ECO:0000313" key="2">
    <source>
        <dbReference type="Proteomes" id="UP000004457"/>
    </source>
</evidence>
<accession>C0ERB1</accession>
<gene>
    <name evidence="1" type="ORF">NEIFLAOT_02512</name>
</gene>
<dbReference type="AlphaFoldDB" id="C0ERB1"/>
<keyword evidence="2" id="KW-1185">Reference proteome</keyword>
<name>C0ERB1_NEIFL</name>
<sequence>MSSKMFRRPFTFAPSNPGCLKITLLYVVIKSHTQILFNINKNNPPFPVSFITMI</sequence>
<organism evidence="1 2">
    <name type="scientific">Neisseria flavescens NRL30031/H210</name>
    <dbReference type="NCBI Taxonomy" id="546264"/>
    <lineage>
        <taxon>Bacteria</taxon>
        <taxon>Pseudomonadati</taxon>
        <taxon>Pseudomonadota</taxon>
        <taxon>Betaproteobacteria</taxon>
        <taxon>Neisseriales</taxon>
        <taxon>Neisseriaceae</taxon>
        <taxon>Neisseria</taxon>
    </lineage>
</organism>
<proteinExistence type="predicted"/>
<protein>
    <submittedName>
        <fullName evidence="1">Uncharacterized protein</fullName>
    </submittedName>
</protein>
<dbReference type="Proteomes" id="UP000004457">
    <property type="component" value="Unassembled WGS sequence"/>
</dbReference>
<comment type="caution">
    <text evidence="1">The sequence shown here is derived from an EMBL/GenBank/DDBJ whole genome shotgun (WGS) entry which is preliminary data.</text>
</comment>